<evidence type="ECO:0000313" key="2">
    <source>
        <dbReference type="Proteomes" id="UP000184111"/>
    </source>
</evidence>
<sequence>MKKFTIPCDFGGVKAPFNIYIGEPSPDKHPIQYQAAWLSRERSGTIPAEVMDSFAKLHEISKENGVSFEELCVYALGTASGDDAPGTDGDSSGAQA</sequence>
<dbReference type="Pfam" id="PF11020">
    <property type="entry name" value="DUF2610"/>
    <property type="match status" value="1"/>
</dbReference>
<name>A0A1M7QW60_9ACTN</name>
<dbReference type="RefSeq" id="WP_079190348.1">
    <property type="nucleotide sequence ID" value="NZ_FRBI01000046.1"/>
</dbReference>
<proteinExistence type="predicted"/>
<evidence type="ECO:0008006" key="3">
    <source>
        <dbReference type="Google" id="ProtNLM"/>
    </source>
</evidence>
<protein>
    <recommendedName>
        <fullName evidence="3">DUF2610 domain-containing protein</fullName>
    </recommendedName>
</protein>
<dbReference type="Proteomes" id="UP000184111">
    <property type="component" value="Unassembled WGS sequence"/>
</dbReference>
<dbReference type="STRING" id="310782.SAMN05216499_1464"/>
<accession>A0A1M7QW60</accession>
<keyword evidence="2" id="KW-1185">Reference proteome</keyword>
<organism evidence="1 2">
    <name type="scientific">Actinacidiphila paucisporea</name>
    <dbReference type="NCBI Taxonomy" id="310782"/>
    <lineage>
        <taxon>Bacteria</taxon>
        <taxon>Bacillati</taxon>
        <taxon>Actinomycetota</taxon>
        <taxon>Actinomycetes</taxon>
        <taxon>Kitasatosporales</taxon>
        <taxon>Streptomycetaceae</taxon>
        <taxon>Actinacidiphila</taxon>
    </lineage>
</organism>
<evidence type="ECO:0000313" key="1">
    <source>
        <dbReference type="EMBL" id="SHN36194.1"/>
    </source>
</evidence>
<gene>
    <name evidence="1" type="ORF">SAMN05216499_1464</name>
</gene>
<dbReference type="InterPro" id="IPR021277">
    <property type="entry name" value="DUF2610"/>
</dbReference>
<dbReference type="EMBL" id="FRBI01000046">
    <property type="protein sequence ID" value="SHN36194.1"/>
    <property type="molecule type" value="Genomic_DNA"/>
</dbReference>
<dbReference type="AlphaFoldDB" id="A0A1M7QW60"/>
<reference evidence="1 2" key="1">
    <citation type="submission" date="2016-11" db="EMBL/GenBank/DDBJ databases">
        <authorList>
            <person name="Jaros S."/>
            <person name="Januszkiewicz K."/>
            <person name="Wedrychowicz H."/>
        </authorList>
    </citation>
    <scope>NUCLEOTIDE SEQUENCE [LARGE SCALE GENOMIC DNA]</scope>
    <source>
        <strain evidence="1 2">CGMCC 4.2025</strain>
    </source>
</reference>
<dbReference type="OrthoDB" id="7165659at2"/>